<dbReference type="GO" id="GO:0016787">
    <property type="term" value="F:hydrolase activity"/>
    <property type="evidence" value="ECO:0007669"/>
    <property type="project" value="UniProtKB-KW"/>
</dbReference>
<evidence type="ECO:0000313" key="16">
    <source>
        <dbReference type="Proteomes" id="UP000467132"/>
    </source>
</evidence>
<evidence type="ECO:0000256" key="1">
    <source>
        <dbReference type="ARBA" id="ARBA00006847"/>
    </source>
</evidence>
<evidence type="ECO:0000256" key="7">
    <source>
        <dbReference type="ARBA" id="ARBA00022806"/>
    </source>
</evidence>
<dbReference type="GO" id="GO:0046872">
    <property type="term" value="F:metal ion binding"/>
    <property type="evidence" value="ECO:0007669"/>
    <property type="project" value="UniProtKB-KW"/>
</dbReference>
<dbReference type="InterPro" id="IPR001650">
    <property type="entry name" value="Helicase_C-like"/>
</dbReference>
<dbReference type="InterPro" id="IPR006674">
    <property type="entry name" value="HD_domain"/>
</dbReference>
<dbReference type="GO" id="GO:0004518">
    <property type="term" value="F:nuclease activity"/>
    <property type="evidence" value="ECO:0007669"/>
    <property type="project" value="UniProtKB-KW"/>
</dbReference>
<dbReference type="EMBL" id="QXXA01000005">
    <property type="protein sequence ID" value="NBI06181.1"/>
    <property type="molecule type" value="Genomic_DNA"/>
</dbReference>
<keyword evidence="9" id="KW-0051">Antiviral defense</keyword>
<keyword evidence="11" id="KW-0175">Coiled coil</keyword>
<evidence type="ECO:0000256" key="4">
    <source>
        <dbReference type="ARBA" id="ARBA00022723"/>
    </source>
</evidence>
<evidence type="ECO:0000256" key="6">
    <source>
        <dbReference type="ARBA" id="ARBA00022801"/>
    </source>
</evidence>
<dbReference type="GO" id="GO:0005524">
    <property type="term" value="F:ATP binding"/>
    <property type="evidence" value="ECO:0007669"/>
    <property type="project" value="UniProtKB-KW"/>
</dbReference>
<dbReference type="CDD" id="cd09641">
    <property type="entry name" value="Cas3''_I"/>
    <property type="match status" value="1"/>
</dbReference>
<dbReference type="GO" id="GO:0003724">
    <property type="term" value="F:RNA helicase activity"/>
    <property type="evidence" value="ECO:0007669"/>
    <property type="project" value="TreeGrafter"/>
</dbReference>
<evidence type="ECO:0000256" key="5">
    <source>
        <dbReference type="ARBA" id="ARBA00022741"/>
    </source>
</evidence>
<keyword evidence="3" id="KW-0540">Nuclease</keyword>
<evidence type="ECO:0000259" key="13">
    <source>
        <dbReference type="PROSITE" id="PS51194"/>
    </source>
</evidence>
<organism evidence="15 16">
    <name type="scientific">Senegalia massiliensis</name>
    <dbReference type="NCBI Taxonomy" id="1720316"/>
    <lineage>
        <taxon>Bacteria</taxon>
        <taxon>Bacillati</taxon>
        <taxon>Bacillota</taxon>
        <taxon>Clostridia</taxon>
        <taxon>Eubacteriales</taxon>
        <taxon>Clostridiaceae</taxon>
        <taxon>Senegalia</taxon>
    </lineage>
</organism>
<dbReference type="PROSITE" id="PS51643">
    <property type="entry name" value="HD_CAS3"/>
    <property type="match status" value="1"/>
</dbReference>
<dbReference type="Pfam" id="PF22590">
    <property type="entry name" value="Cas3-like_C_2"/>
    <property type="match status" value="1"/>
</dbReference>
<evidence type="ECO:0000259" key="12">
    <source>
        <dbReference type="PROSITE" id="PS51192"/>
    </source>
</evidence>
<dbReference type="RefSeq" id="WP_160196664.1">
    <property type="nucleotide sequence ID" value="NZ_QXXA01000005.1"/>
</dbReference>
<evidence type="ECO:0000256" key="3">
    <source>
        <dbReference type="ARBA" id="ARBA00022722"/>
    </source>
</evidence>
<keyword evidence="8" id="KW-0067">ATP-binding</keyword>
<keyword evidence="6" id="KW-0378">Hydrolase</keyword>
<keyword evidence="4" id="KW-0479">Metal-binding</keyword>
<dbReference type="NCBIfam" id="TIGR01587">
    <property type="entry name" value="cas3_core"/>
    <property type="match status" value="1"/>
</dbReference>
<dbReference type="InterPro" id="IPR054712">
    <property type="entry name" value="Cas3-like_dom"/>
</dbReference>
<dbReference type="SUPFAM" id="SSF109604">
    <property type="entry name" value="HD-domain/PDEase-like"/>
    <property type="match status" value="1"/>
</dbReference>
<dbReference type="AlphaFoldDB" id="A0A845QVB4"/>
<evidence type="ECO:0000259" key="14">
    <source>
        <dbReference type="PROSITE" id="PS51643"/>
    </source>
</evidence>
<keyword evidence="16" id="KW-1185">Reference proteome</keyword>
<evidence type="ECO:0000313" key="15">
    <source>
        <dbReference type="EMBL" id="NBI06181.1"/>
    </source>
</evidence>
<dbReference type="GO" id="GO:0005829">
    <property type="term" value="C:cytosol"/>
    <property type="evidence" value="ECO:0007669"/>
    <property type="project" value="TreeGrafter"/>
</dbReference>
<accession>A0A845QVB4</accession>
<feature type="domain" description="HD Cas3-type" evidence="14">
    <location>
        <begin position="7"/>
        <end position="182"/>
    </location>
</feature>
<dbReference type="Pfam" id="PF01966">
    <property type="entry name" value="HD"/>
    <property type="match status" value="1"/>
</dbReference>
<dbReference type="PROSITE" id="PS51192">
    <property type="entry name" value="HELICASE_ATP_BIND_1"/>
    <property type="match status" value="1"/>
</dbReference>
<dbReference type="InterPro" id="IPR027417">
    <property type="entry name" value="P-loop_NTPase"/>
</dbReference>
<sequence length="747" mass="88806">MNNYLAKSKPKETIQEHTDNLIKNYNILKSIYPSLEINWDILYEVCLLHDLGKMNFKFQDKIENGTRHKNEIPHGILSLAFIDARYLIKEKGYSKDDIKLMAHSIAYHHERDLKYTEEELKKEVELLKEEVKKFKYDKLEHINVRELSKRFFRKNYIKEEEDETLFYEYLLIKGLLNRIDYAASGYIPVENKNDFLLGNLDKLMDTWQKEDKHAGWNDLQKHMLENSNKNIISIAETGMGKTEAGLLWIGNNKGFFTLPLKTAINAMYNRITKDIIFDNYEKKVGMLHSDTYHKYLDKRDEYKDIDEYYTKTRQLSLPLTICTIDQIFDFTFRYRGFEPKLATLSYSKIVIDEIQMYSPDLVAYLIVGLKYITEVGGKFAILTATLPDIVVDLLKEENIEFMEPKTFTKKNRVRHSLKIINKKIDSKYIKELYDKNKVLVICNTVKEAQRVYKELKKDDVENINLFHSNFIKKDRKSKEDNILKVGDKNSDEYGIWVTTQVVEASLDIDFDILVTELSDLNGLFQRMGRCYRNRSFDKEGYNCFVFDAGEKKNTGVGNFIDENIYNLSKKALQLFDGTIREEEKMNLIKEIYNTEKLKDTEYYKEIKENINYIRMIDSFEKSKSEVKKIFRNINSVTVIPKDVYESNKKEIERYKTTINFKYDKNLSDEEIKKYKIQKRIARNKLQDYTASIPYHRIIRNIEEYLEINRYEKIPIFDCKYSYEHGIEYIKKDKSENGIENEIENRFF</sequence>
<protein>
    <submittedName>
        <fullName evidence="15">CRISPR-associated helicase Cas3</fullName>
    </submittedName>
</protein>
<feature type="coiled-coil region" evidence="11">
    <location>
        <begin position="110"/>
        <end position="137"/>
    </location>
</feature>
<comment type="similarity">
    <text evidence="2">In the central section; belongs to the CRISPR-associated helicase Cas3 family.</text>
</comment>
<comment type="similarity">
    <text evidence="1">In the N-terminal section; belongs to the CRISPR-associated nuclease Cas3-HD family.</text>
</comment>
<evidence type="ECO:0000256" key="11">
    <source>
        <dbReference type="SAM" id="Coils"/>
    </source>
</evidence>
<keyword evidence="7" id="KW-0347">Helicase</keyword>
<comment type="caution">
    <text evidence="15">The sequence shown here is derived from an EMBL/GenBank/DDBJ whole genome shotgun (WGS) entry which is preliminary data.</text>
</comment>
<comment type="similarity">
    <text evidence="10">Belongs to the DEAD box helicase family.</text>
</comment>
<dbReference type="InterPro" id="IPR006474">
    <property type="entry name" value="Helicase_Cas3_CRISPR-ass_core"/>
</dbReference>
<dbReference type="InterPro" id="IPR014001">
    <property type="entry name" value="Helicase_ATP-bd"/>
</dbReference>
<dbReference type="PANTHER" id="PTHR47959:SF16">
    <property type="entry name" value="CRISPR-ASSOCIATED NUCLEASE_HELICASE CAS3-RELATED"/>
    <property type="match status" value="1"/>
</dbReference>
<dbReference type="Proteomes" id="UP000467132">
    <property type="component" value="Unassembled WGS sequence"/>
</dbReference>
<dbReference type="NCBIfam" id="TIGR01596">
    <property type="entry name" value="cas3_HD"/>
    <property type="match status" value="1"/>
</dbReference>
<evidence type="ECO:0000256" key="10">
    <source>
        <dbReference type="ARBA" id="ARBA00038437"/>
    </source>
</evidence>
<feature type="domain" description="Helicase C-terminal" evidence="13">
    <location>
        <begin position="428"/>
        <end position="591"/>
    </location>
</feature>
<dbReference type="InterPro" id="IPR006483">
    <property type="entry name" value="CRISPR-assoc_Cas3_HD"/>
</dbReference>
<dbReference type="GO" id="GO:0003676">
    <property type="term" value="F:nucleic acid binding"/>
    <property type="evidence" value="ECO:0007669"/>
    <property type="project" value="InterPro"/>
</dbReference>
<proteinExistence type="inferred from homology"/>
<dbReference type="PANTHER" id="PTHR47959">
    <property type="entry name" value="ATP-DEPENDENT RNA HELICASE RHLE-RELATED"/>
    <property type="match status" value="1"/>
</dbReference>
<dbReference type="Gene3D" id="3.40.50.300">
    <property type="entry name" value="P-loop containing nucleotide triphosphate hydrolases"/>
    <property type="match status" value="2"/>
</dbReference>
<name>A0A845QVB4_9CLOT</name>
<dbReference type="Gene3D" id="1.10.3210.30">
    <property type="match status" value="1"/>
</dbReference>
<dbReference type="InterPro" id="IPR038257">
    <property type="entry name" value="CRISPR-assoc_Cas3_HD_sf"/>
</dbReference>
<dbReference type="GO" id="GO:0051607">
    <property type="term" value="P:defense response to virus"/>
    <property type="evidence" value="ECO:0007669"/>
    <property type="project" value="UniProtKB-KW"/>
</dbReference>
<evidence type="ECO:0000256" key="2">
    <source>
        <dbReference type="ARBA" id="ARBA00009046"/>
    </source>
</evidence>
<dbReference type="OrthoDB" id="9810236at2"/>
<dbReference type="SMART" id="SM00487">
    <property type="entry name" value="DEXDc"/>
    <property type="match status" value="1"/>
</dbReference>
<dbReference type="Pfam" id="PF00270">
    <property type="entry name" value="DEAD"/>
    <property type="match status" value="1"/>
</dbReference>
<evidence type="ECO:0000256" key="8">
    <source>
        <dbReference type="ARBA" id="ARBA00022840"/>
    </source>
</evidence>
<evidence type="ECO:0000256" key="9">
    <source>
        <dbReference type="ARBA" id="ARBA00023118"/>
    </source>
</evidence>
<reference evidence="15 16" key="1">
    <citation type="submission" date="2018-08" db="EMBL/GenBank/DDBJ databases">
        <title>Murine metabolic-syndrome-specific gut microbial biobank.</title>
        <authorList>
            <person name="Liu C."/>
        </authorList>
    </citation>
    <scope>NUCLEOTIDE SEQUENCE [LARGE SCALE GENOMIC DNA]</scope>
    <source>
        <strain evidence="15 16">583</strain>
    </source>
</reference>
<dbReference type="PROSITE" id="PS51194">
    <property type="entry name" value="HELICASE_CTER"/>
    <property type="match status" value="1"/>
</dbReference>
<dbReference type="InterPro" id="IPR050079">
    <property type="entry name" value="DEAD_box_RNA_helicase"/>
</dbReference>
<keyword evidence="5" id="KW-0547">Nucleotide-binding</keyword>
<gene>
    <name evidence="15" type="primary">cas3</name>
    <name evidence="15" type="ORF">D3Z33_04815</name>
</gene>
<dbReference type="InterPro" id="IPR011545">
    <property type="entry name" value="DEAD/DEAH_box_helicase_dom"/>
</dbReference>
<feature type="domain" description="Helicase ATP-binding" evidence="12">
    <location>
        <begin position="222"/>
        <end position="404"/>
    </location>
</feature>
<dbReference type="SUPFAM" id="SSF52540">
    <property type="entry name" value="P-loop containing nucleoside triphosphate hydrolases"/>
    <property type="match status" value="1"/>
</dbReference>